<dbReference type="SUPFAM" id="SSF52172">
    <property type="entry name" value="CheY-like"/>
    <property type="match status" value="1"/>
</dbReference>
<name>A0ABX8WFW6_9HYPH</name>
<dbReference type="InterPro" id="IPR011006">
    <property type="entry name" value="CheY-like_superfamily"/>
</dbReference>
<sequence length="205" mass="22870">MLEDFDQYSHRMQEILVGDAMRAYAYVVGHESGPGAALMDMARGLGFAGVAPFATIAQAEQQTQVNPVCFFLFAATENLASLRGVADAVRFSTARRLRFSPLIYFAESPSVEMISACINMGFDDIITMPFTRKRVLERVTRQVGQNLVYYETPSYFGPDRRGRAAPQASQHDHRHGGQFRRLEIVRNLVNGVNVVRDDHMAPAPV</sequence>
<evidence type="ECO:0008006" key="3">
    <source>
        <dbReference type="Google" id="ProtNLM"/>
    </source>
</evidence>
<reference evidence="1 2" key="1">
    <citation type="submission" date="2021-08" db="EMBL/GenBank/DDBJ databases">
        <title>Devosia salina sp. nov., isolated from the South China Sea sediment.</title>
        <authorList>
            <person name="Zhou Z."/>
        </authorList>
    </citation>
    <scope>NUCLEOTIDE SEQUENCE [LARGE SCALE GENOMIC DNA]</scope>
    <source>
        <strain evidence="1 2">SCS-3</strain>
    </source>
</reference>
<dbReference type="Proteomes" id="UP000825799">
    <property type="component" value="Chromosome"/>
</dbReference>
<keyword evidence="2" id="KW-1185">Reference proteome</keyword>
<dbReference type="RefSeq" id="WP_220305562.1">
    <property type="nucleotide sequence ID" value="NZ_CP080590.1"/>
</dbReference>
<evidence type="ECO:0000313" key="1">
    <source>
        <dbReference type="EMBL" id="QYO77100.1"/>
    </source>
</evidence>
<organism evidence="1 2">
    <name type="scientific">Devosia salina</name>
    <dbReference type="NCBI Taxonomy" id="2860336"/>
    <lineage>
        <taxon>Bacteria</taxon>
        <taxon>Pseudomonadati</taxon>
        <taxon>Pseudomonadota</taxon>
        <taxon>Alphaproteobacteria</taxon>
        <taxon>Hyphomicrobiales</taxon>
        <taxon>Devosiaceae</taxon>
        <taxon>Devosia</taxon>
    </lineage>
</organism>
<proteinExistence type="predicted"/>
<accession>A0ABX8WFW6</accession>
<protein>
    <recommendedName>
        <fullName evidence="3">Response regulatory domain-containing protein</fullName>
    </recommendedName>
</protein>
<dbReference type="EMBL" id="CP080590">
    <property type="protein sequence ID" value="QYO77100.1"/>
    <property type="molecule type" value="Genomic_DNA"/>
</dbReference>
<gene>
    <name evidence="1" type="ORF">K1X15_00365</name>
</gene>
<evidence type="ECO:0000313" key="2">
    <source>
        <dbReference type="Proteomes" id="UP000825799"/>
    </source>
</evidence>